<feature type="non-terminal residue" evidence="2">
    <location>
        <position position="88"/>
    </location>
</feature>
<evidence type="ECO:0000313" key="2">
    <source>
        <dbReference type="EMBL" id="KAF4977746.1"/>
    </source>
</evidence>
<dbReference type="Proteomes" id="UP000635477">
    <property type="component" value="Unassembled WGS sequence"/>
</dbReference>
<sequence length="88" mass="8976">MVPSQGVVAQLGPNDKKPNKLRPFGSVTSAHRLLGDLLAQGQGVSPRLGFKAKQSMRVDGGKGGCGAQGRQPVALGAVGANVAVLHHK</sequence>
<evidence type="ECO:0000256" key="1">
    <source>
        <dbReference type="SAM" id="MobiDB-lite"/>
    </source>
</evidence>
<dbReference type="AlphaFoldDB" id="A0A8H4UJT2"/>
<accession>A0A8H4UJT2</accession>
<dbReference type="EMBL" id="JABEYC010000419">
    <property type="protein sequence ID" value="KAF4977746.1"/>
    <property type="molecule type" value="Genomic_DNA"/>
</dbReference>
<comment type="caution">
    <text evidence="2">The sequence shown here is derived from an EMBL/GenBank/DDBJ whole genome shotgun (WGS) entry which is preliminary data.</text>
</comment>
<proteinExistence type="predicted"/>
<reference evidence="2" key="1">
    <citation type="journal article" date="2020" name="BMC Genomics">
        <title>Correction to: Identification and distribution of gene clusters required for synthesis of sphingolipid metabolism inhibitors in diverse species of the filamentous fungus Fusarium.</title>
        <authorList>
            <person name="Kim H.S."/>
            <person name="Lohmar J.M."/>
            <person name="Busman M."/>
            <person name="Brown D.W."/>
            <person name="Naumann T.A."/>
            <person name="Divon H.H."/>
            <person name="Lysoe E."/>
            <person name="Uhlig S."/>
            <person name="Proctor R.H."/>
        </authorList>
    </citation>
    <scope>NUCLEOTIDE SEQUENCE</scope>
    <source>
        <strain evidence="2">NRRL 22465</strain>
    </source>
</reference>
<name>A0A8H4UJT2_9HYPO</name>
<reference evidence="2" key="2">
    <citation type="submission" date="2020-05" db="EMBL/GenBank/DDBJ databases">
        <authorList>
            <person name="Kim H.-S."/>
            <person name="Proctor R.H."/>
            <person name="Brown D.W."/>
        </authorList>
    </citation>
    <scope>NUCLEOTIDE SEQUENCE</scope>
    <source>
        <strain evidence="2">NRRL 22465</strain>
    </source>
</reference>
<feature type="region of interest" description="Disordered" evidence="1">
    <location>
        <begin position="1"/>
        <end position="21"/>
    </location>
</feature>
<protein>
    <submittedName>
        <fullName evidence="2">Uncharacterized protein</fullName>
    </submittedName>
</protein>
<keyword evidence="3" id="KW-1185">Reference proteome</keyword>
<evidence type="ECO:0000313" key="3">
    <source>
        <dbReference type="Proteomes" id="UP000635477"/>
    </source>
</evidence>
<gene>
    <name evidence="2" type="ORF">FZEAL_5765</name>
</gene>
<organism evidence="2 3">
    <name type="scientific">Fusarium zealandicum</name>
    <dbReference type="NCBI Taxonomy" id="1053134"/>
    <lineage>
        <taxon>Eukaryota</taxon>
        <taxon>Fungi</taxon>
        <taxon>Dikarya</taxon>
        <taxon>Ascomycota</taxon>
        <taxon>Pezizomycotina</taxon>
        <taxon>Sordariomycetes</taxon>
        <taxon>Hypocreomycetidae</taxon>
        <taxon>Hypocreales</taxon>
        <taxon>Nectriaceae</taxon>
        <taxon>Fusarium</taxon>
        <taxon>Fusarium staphyleae species complex</taxon>
    </lineage>
</organism>